<accession>A0A8S2KFU4</accession>
<evidence type="ECO:0000256" key="4">
    <source>
        <dbReference type="ARBA" id="ARBA00023157"/>
    </source>
</evidence>
<protein>
    <recommendedName>
        <fullName evidence="6">Ricin B lectin domain-containing protein</fullName>
    </recommendedName>
</protein>
<dbReference type="SUPFAM" id="SSF50370">
    <property type="entry name" value="Ricin B-like lectins"/>
    <property type="match status" value="1"/>
</dbReference>
<comment type="subcellular location">
    <subcellularLocation>
        <location evidence="1">Golgi apparatus membrane</location>
        <topology evidence="1">Single-pass type II membrane protein</topology>
    </subcellularLocation>
</comment>
<proteinExistence type="predicted"/>
<dbReference type="Gene3D" id="3.40.50.1820">
    <property type="entry name" value="alpha/beta hydrolase"/>
    <property type="match status" value="1"/>
</dbReference>
<dbReference type="InterPro" id="IPR029058">
    <property type="entry name" value="AB_hydrolase_fold"/>
</dbReference>
<keyword evidence="3" id="KW-0333">Golgi apparatus</keyword>
<feature type="domain" description="Ricin B lectin" evidence="6">
    <location>
        <begin position="884"/>
        <end position="1013"/>
    </location>
</feature>
<gene>
    <name evidence="7" type="ORF">SMN809_LOCUS3928</name>
</gene>
<dbReference type="Gene3D" id="2.80.10.50">
    <property type="match status" value="1"/>
</dbReference>
<name>A0A8S2KFU4_9BILA</name>
<keyword evidence="5" id="KW-0812">Transmembrane</keyword>
<dbReference type="PANTHER" id="PTHR11675">
    <property type="entry name" value="N-ACETYLGALACTOSAMINYLTRANSFERASE"/>
    <property type="match status" value="1"/>
</dbReference>
<dbReference type="InterPro" id="IPR029044">
    <property type="entry name" value="Nucleotide-diphossugar_trans"/>
</dbReference>
<dbReference type="Pfam" id="PF00561">
    <property type="entry name" value="Abhydrolase_1"/>
    <property type="match status" value="1"/>
</dbReference>
<evidence type="ECO:0000256" key="1">
    <source>
        <dbReference type="ARBA" id="ARBA00004323"/>
    </source>
</evidence>
<reference evidence="7" key="1">
    <citation type="submission" date="2021-02" db="EMBL/GenBank/DDBJ databases">
        <authorList>
            <person name="Nowell W R."/>
        </authorList>
    </citation>
    <scope>NUCLEOTIDE SEQUENCE</scope>
</reference>
<dbReference type="GO" id="GO:0000139">
    <property type="term" value="C:Golgi membrane"/>
    <property type="evidence" value="ECO:0007669"/>
    <property type="project" value="UniProtKB-SubCell"/>
</dbReference>
<evidence type="ECO:0000313" key="7">
    <source>
        <dbReference type="EMBL" id="CAF3849369.1"/>
    </source>
</evidence>
<dbReference type="Proteomes" id="UP000676336">
    <property type="component" value="Unassembled WGS sequence"/>
</dbReference>
<dbReference type="PANTHER" id="PTHR11675:SF43">
    <property type="entry name" value="POLYPEPTIDE N-ACETYLGALACTOSAMINYLTRANSFERASE 1"/>
    <property type="match status" value="1"/>
</dbReference>
<dbReference type="InterPro" id="IPR000772">
    <property type="entry name" value="Ricin_B_lectin"/>
</dbReference>
<comment type="caution">
    <text evidence="7">The sequence shown here is derived from an EMBL/GenBank/DDBJ whole genome shotgun (WGS) entry which is preliminary data.</text>
</comment>
<dbReference type="CDD" id="cd23459">
    <property type="entry name" value="beta-trefoil_Ricin_Pgant1-like"/>
    <property type="match status" value="1"/>
</dbReference>
<dbReference type="PROSITE" id="PS50231">
    <property type="entry name" value="RICIN_B_LECTIN"/>
    <property type="match status" value="1"/>
</dbReference>
<dbReference type="InterPro" id="IPR000073">
    <property type="entry name" value="AB_hydrolase_1"/>
</dbReference>
<dbReference type="GO" id="GO:0030246">
    <property type="term" value="F:carbohydrate binding"/>
    <property type="evidence" value="ECO:0007669"/>
    <property type="project" value="UniProtKB-KW"/>
</dbReference>
<dbReference type="AlphaFoldDB" id="A0A8S2KFU4"/>
<keyword evidence="5" id="KW-1133">Transmembrane helix</keyword>
<dbReference type="Pfam" id="PF00652">
    <property type="entry name" value="Ricin_B_lectin"/>
    <property type="match status" value="1"/>
</dbReference>
<dbReference type="SMART" id="SM00458">
    <property type="entry name" value="RICIN"/>
    <property type="match status" value="1"/>
</dbReference>
<evidence type="ECO:0000256" key="5">
    <source>
        <dbReference type="SAM" id="Phobius"/>
    </source>
</evidence>
<keyword evidence="2" id="KW-0430">Lectin</keyword>
<evidence type="ECO:0000259" key="6">
    <source>
        <dbReference type="SMART" id="SM00458"/>
    </source>
</evidence>
<sequence>MHIRAYNPRLYLSLLFKQIKNLSTTSSTILKPYPSYVERQLEVVINTSSGDEFIEIDRETKVKVLAPSTSIRAKVNYIDTNPIGDKKQPIVLLVHGYPGTHESTKSFIEEFQRRNFRCIAPDMPYCGKTVMPLWSVMVWKNSVYLRARFLGELLKTIMKDKLIPIHTVVGFHENAYSLMSMVDQYEYFHCPSLILVNPVPRKLIRFFPLAKFAFDFGRLPLHWPIAKFLLKTLGYKELLTYSQRDIMAALRIWMIEDTHQYDAYIHNLWLSRLRTMVVLSDEDKYLDATLLEALIKDLAVEPFNKLNMANGVIKKYACDHYELLSDRISYVVDDIETFISTPLKSAAAAITQSFTVATTTIAAKENKNAIDTTNNNEREKSNDQLDENAYQRASTNDFFSKAFGASRAELKPNQPHSLRSAFESFAGDFIQKPPPGTKRETLESMFTVHLYWFLYRRRNKLLLLFVAIFCVLFYFYGTDHHHLTPTIKNRTIQTKKTHVKSKILINRDTYSIPEPCIGCPGENGQGVQLTAEESKNLDAVMKKEFFNLRASDKISLWRSIPDTRDQLCKSTDYPKDLPTASVVIVFKNERWSPVLRTVYSVLNRSPKHLLKEVILVDDQSDIDEMGQRLDDYCDEHFGDLVRILRAPTRLGLIKAKNYGAKNATGDVVVFLDAHCEANTGWLEPLVYRIKQKRTAIVCPVVDGISSYQLSYYSGTTSSLGIFSWSLHFRWSGSLLRINAIRNSSISPILLEPLLFRIKEKRSAVLCPGIDMISDSNMGYGGTGDGSVGGFWWSLHFNWIPIPPRTRNAQKSRVDPYPSPTMAGGLLAAHREYFFEIGGYDDDMEGKDYGDVESRREIRKRLNCHSFKWYLENVFPEKFILDENVHAFGEVRNPATSLCLDTLGKDEKATIPLSIYSCQNGVSANQYFSLSKHDDLRREDTCAVVSGHGSDSLPVILSACAYIDHNQKWVLEKNGAIVHHPSKLCLDIEGLKNNDQLQLKKCEPNKPSQQWRFEHYSTS</sequence>
<evidence type="ECO:0000256" key="2">
    <source>
        <dbReference type="ARBA" id="ARBA00022734"/>
    </source>
</evidence>
<dbReference type="InterPro" id="IPR001173">
    <property type="entry name" value="Glyco_trans_2-like"/>
</dbReference>
<organism evidence="7 8">
    <name type="scientific">Rotaria magnacalcarata</name>
    <dbReference type="NCBI Taxonomy" id="392030"/>
    <lineage>
        <taxon>Eukaryota</taxon>
        <taxon>Metazoa</taxon>
        <taxon>Spiralia</taxon>
        <taxon>Gnathifera</taxon>
        <taxon>Rotifera</taxon>
        <taxon>Eurotatoria</taxon>
        <taxon>Bdelloidea</taxon>
        <taxon>Philodinida</taxon>
        <taxon>Philodinidae</taxon>
        <taxon>Rotaria</taxon>
    </lineage>
</organism>
<evidence type="ECO:0000313" key="8">
    <source>
        <dbReference type="Proteomes" id="UP000676336"/>
    </source>
</evidence>
<dbReference type="GO" id="GO:0004653">
    <property type="term" value="F:polypeptide N-acetylgalactosaminyltransferase activity"/>
    <property type="evidence" value="ECO:0007669"/>
    <property type="project" value="TreeGrafter"/>
</dbReference>
<dbReference type="InterPro" id="IPR035992">
    <property type="entry name" value="Ricin_B-like_lectins"/>
</dbReference>
<dbReference type="SUPFAM" id="SSF53474">
    <property type="entry name" value="alpha/beta-Hydrolases"/>
    <property type="match status" value="1"/>
</dbReference>
<evidence type="ECO:0000256" key="3">
    <source>
        <dbReference type="ARBA" id="ARBA00023034"/>
    </source>
</evidence>
<dbReference type="Pfam" id="PF00535">
    <property type="entry name" value="Glycos_transf_2"/>
    <property type="match status" value="1"/>
</dbReference>
<dbReference type="SUPFAM" id="SSF53448">
    <property type="entry name" value="Nucleotide-diphospho-sugar transferases"/>
    <property type="match status" value="2"/>
</dbReference>
<feature type="transmembrane region" description="Helical" evidence="5">
    <location>
        <begin position="461"/>
        <end position="477"/>
    </location>
</feature>
<dbReference type="Gene3D" id="3.90.550.10">
    <property type="entry name" value="Spore Coat Polysaccharide Biosynthesis Protein SpsA, Chain A"/>
    <property type="match status" value="3"/>
</dbReference>
<keyword evidence="5" id="KW-0472">Membrane</keyword>
<dbReference type="GO" id="GO:0006493">
    <property type="term" value="P:protein O-linked glycosylation"/>
    <property type="evidence" value="ECO:0007669"/>
    <property type="project" value="TreeGrafter"/>
</dbReference>
<dbReference type="EMBL" id="CAJOBI010000861">
    <property type="protein sequence ID" value="CAF3849369.1"/>
    <property type="molecule type" value="Genomic_DNA"/>
</dbReference>
<keyword evidence="4" id="KW-1015">Disulfide bond</keyword>